<comment type="caution">
    <text evidence="3">The sequence shown here is derived from an EMBL/GenBank/DDBJ whole genome shotgun (WGS) entry which is preliminary data.</text>
</comment>
<dbReference type="EMBL" id="JBHUOF010000007">
    <property type="protein sequence ID" value="MFD2799472.1"/>
    <property type="molecule type" value="Genomic_DNA"/>
</dbReference>
<feature type="transmembrane region" description="Helical" evidence="1">
    <location>
        <begin position="49"/>
        <end position="74"/>
    </location>
</feature>
<feature type="transmembrane region" description="Helical" evidence="1">
    <location>
        <begin position="169"/>
        <end position="190"/>
    </location>
</feature>
<feature type="transmembrane region" description="Helical" evidence="1">
    <location>
        <begin position="114"/>
        <end position="135"/>
    </location>
</feature>
<keyword evidence="1" id="KW-0472">Membrane</keyword>
<protein>
    <submittedName>
        <fullName evidence="3">Phosphatase PAP2 family protein</fullName>
    </submittedName>
</protein>
<dbReference type="InterPro" id="IPR036938">
    <property type="entry name" value="PAP2/HPO_sf"/>
</dbReference>
<evidence type="ECO:0000259" key="2">
    <source>
        <dbReference type="Pfam" id="PF01569"/>
    </source>
</evidence>
<dbReference type="Proteomes" id="UP001597478">
    <property type="component" value="Unassembled WGS sequence"/>
</dbReference>
<keyword evidence="1" id="KW-0812">Transmembrane</keyword>
<gene>
    <name evidence="3" type="ORF">ACFS2C_08710</name>
</gene>
<dbReference type="SUPFAM" id="SSF48317">
    <property type="entry name" value="Acid phosphatase/Vanadium-dependent haloperoxidase"/>
    <property type="match status" value="1"/>
</dbReference>
<evidence type="ECO:0000256" key="1">
    <source>
        <dbReference type="SAM" id="Phobius"/>
    </source>
</evidence>
<evidence type="ECO:0000313" key="3">
    <source>
        <dbReference type="EMBL" id="MFD2799472.1"/>
    </source>
</evidence>
<sequence>MTVRPALSVAVVAALCALVPGVLYAGQRRPGNLDRAASDAVEAGLGDAHGVLTALVLPTEPPVVLAAVLVTMLVCAWRRRWAGAVLAVVAPAVAVAVNTWVLKPMVGRYYDDHLAYPSGHTVSLVSVLAVIALLATATWRRVVVGAGIVLTAAAGAGMIGLGYHYLTDVLGGAAFAVAATLAVATGLGALTRHGRRLGGVPRERREPADGT</sequence>
<proteinExistence type="predicted"/>
<reference evidence="4" key="1">
    <citation type="journal article" date="2019" name="Int. J. Syst. Evol. Microbiol.">
        <title>The Global Catalogue of Microorganisms (GCM) 10K type strain sequencing project: providing services to taxonomists for standard genome sequencing and annotation.</title>
        <authorList>
            <consortium name="The Broad Institute Genomics Platform"/>
            <consortium name="The Broad Institute Genome Sequencing Center for Infectious Disease"/>
            <person name="Wu L."/>
            <person name="Ma J."/>
        </authorList>
    </citation>
    <scope>NUCLEOTIDE SEQUENCE [LARGE SCALE GENOMIC DNA]</scope>
    <source>
        <strain evidence="4">IBRC-M 10906</strain>
    </source>
</reference>
<dbReference type="Pfam" id="PF01569">
    <property type="entry name" value="PAP2"/>
    <property type="match status" value="1"/>
</dbReference>
<evidence type="ECO:0000313" key="4">
    <source>
        <dbReference type="Proteomes" id="UP001597478"/>
    </source>
</evidence>
<dbReference type="InterPro" id="IPR000326">
    <property type="entry name" value="PAP2/HPO"/>
</dbReference>
<accession>A0ABW5W6P1</accession>
<feature type="transmembrane region" description="Helical" evidence="1">
    <location>
        <begin position="142"/>
        <end position="163"/>
    </location>
</feature>
<keyword evidence="4" id="KW-1185">Reference proteome</keyword>
<feature type="domain" description="Phosphatidic acid phosphatase type 2/haloperoxidase" evidence="2">
    <location>
        <begin position="113"/>
        <end position="185"/>
    </location>
</feature>
<feature type="transmembrane region" description="Helical" evidence="1">
    <location>
        <begin position="81"/>
        <end position="102"/>
    </location>
</feature>
<organism evidence="3 4">
    <name type="scientific">Prauserella oleivorans</name>
    <dbReference type="NCBI Taxonomy" id="1478153"/>
    <lineage>
        <taxon>Bacteria</taxon>
        <taxon>Bacillati</taxon>
        <taxon>Actinomycetota</taxon>
        <taxon>Actinomycetes</taxon>
        <taxon>Pseudonocardiales</taxon>
        <taxon>Pseudonocardiaceae</taxon>
        <taxon>Prauserella</taxon>
    </lineage>
</organism>
<dbReference type="RefSeq" id="WP_377385440.1">
    <property type="nucleotide sequence ID" value="NZ_JBHSAN010000006.1"/>
</dbReference>
<keyword evidence="1" id="KW-1133">Transmembrane helix</keyword>
<dbReference type="Gene3D" id="1.20.144.10">
    <property type="entry name" value="Phosphatidic acid phosphatase type 2/haloperoxidase"/>
    <property type="match status" value="1"/>
</dbReference>
<name>A0ABW5W6P1_9PSEU</name>